<protein>
    <recommendedName>
        <fullName evidence="3">ShKT domain-containing protein</fullName>
    </recommendedName>
</protein>
<accession>A0A0C2G4L1</accession>
<name>A0A0C2G4L1_9BILA</name>
<reference evidence="1 2" key="1">
    <citation type="submission" date="2013-12" db="EMBL/GenBank/DDBJ databases">
        <title>Draft genome of the parsitic nematode Ancylostoma duodenale.</title>
        <authorList>
            <person name="Mitreva M."/>
        </authorList>
    </citation>
    <scope>NUCLEOTIDE SEQUENCE [LARGE SCALE GENOMIC DNA]</scope>
    <source>
        <strain evidence="1 2">Zhejiang</strain>
    </source>
</reference>
<evidence type="ECO:0008006" key="3">
    <source>
        <dbReference type="Google" id="ProtNLM"/>
    </source>
</evidence>
<keyword evidence="2" id="KW-1185">Reference proteome</keyword>
<evidence type="ECO:0000313" key="2">
    <source>
        <dbReference type="Proteomes" id="UP000054047"/>
    </source>
</evidence>
<dbReference type="EMBL" id="KN736543">
    <property type="protein sequence ID" value="KIH55905.1"/>
    <property type="molecule type" value="Genomic_DNA"/>
</dbReference>
<gene>
    <name evidence="1" type="ORF">ANCDUO_13927</name>
</gene>
<proteinExistence type="predicted"/>
<evidence type="ECO:0000313" key="1">
    <source>
        <dbReference type="EMBL" id="KIH55905.1"/>
    </source>
</evidence>
<sequence>MLPPIPTSLDQPTWVYSHVVIALLFVYNDGALNCPNISPDALCAKFYDQGQNALAVGGDNERPENCFKVGGVVSDAAKQTAISTCPKQCGYCCLTPRYNCKNKASEFSNVVIR</sequence>
<dbReference type="OrthoDB" id="5851695at2759"/>
<organism evidence="1 2">
    <name type="scientific">Ancylostoma duodenale</name>
    <dbReference type="NCBI Taxonomy" id="51022"/>
    <lineage>
        <taxon>Eukaryota</taxon>
        <taxon>Metazoa</taxon>
        <taxon>Ecdysozoa</taxon>
        <taxon>Nematoda</taxon>
        <taxon>Chromadorea</taxon>
        <taxon>Rhabditida</taxon>
        <taxon>Rhabditina</taxon>
        <taxon>Rhabditomorpha</taxon>
        <taxon>Strongyloidea</taxon>
        <taxon>Ancylostomatidae</taxon>
        <taxon>Ancylostomatinae</taxon>
        <taxon>Ancylostoma</taxon>
    </lineage>
</organism>
<dbReference type="AlphaFoldDB" id="A0A0C2G4L1"/>
<dbReference type="Proteomes" id="UP000054047">
    <property type="component" value="Unassembled WGS sequence"/>
</dbReference>